<dbReference type="SUPFAM" id="SSF52091">
    <property type="entry name" value="SpoIIaa-like"/>
    <property type="match status" value="1"/>
</dbReference>
<name>A0A852X818_9MICO</name>
<feature type="transmembrane region" description="Helical" evidence="5">
    <location>
        <begin position="139"/>
        <end position="157"/>
    </location>
</feature>
<evidence type="ECO:0000256" key="4">
    <source>
        <dbReference type="ARBA" id="ARBA00023136"/>
    </source>
</evidence>
<dbReference type="Pfam" id="PF00916">
    <property type="entry name" value="Sulfate_transp"/>
    <property type="match status" value="1"/>
</dbReference>
<gene>
    <name evidence="7" type="ORF">BJY17_002848</name>
</gene>
<dbReference type="InterPro" id="IPR036513">
    <property type="entry name" value="STAS_dom_sf"/>
</dbReference>
<feature type="transmembrane region" description="Helical" evidence="5">
    <location>
        <begin position="388"/>
        <end position="419"/>
    </location>
</feature>
<protein>
    <submittedName>
        <fullName evidence="7">High affinity sulfate transporter 1</fullName>
    </submittedName>
</protein>
<dbReference type="GO" id="GO:0016020">
    <property type="term" value="C:membrane"/>
    <property type="evidence" value="ECO:0007669"/>
    <property type="project" value="UniProtKB-SubCell"/>
</dbReference>
<proteinExistence type="predicted"/>
<keyword evidence="3 5" id="KW-1133">Transmembrane helix</keyword>
<keyword evidence="4 5" id="KW-0472">Membrane</keyword>
<dbReference type="Pfam" id="PF01740">
    <property type="entry name" value="STAS"/>
    <property type="match status" value="1"/>
</dbReference>
<dbReference type="InterPro" id="IPR011547">
    <property type="entry name" value="SLC26A/SulP_dom"/>
</dbReference>
<evidence type="ECO:0000313" key="7">
    <source>
        <dbReference type="EMBL" id="NYG22101.1"/>
    </source>
</evidence>
<feature type="transmembrane region" description="Helical" evidence="5">
    <location>
        <begin position="84"/>
        <end position="103"/>
    </location>
</feature>
<dbReference type="AlphaFoldDB" id="A0A852X818"/>
<dbReference type="InterPro" id="IPR001902">
    <property type="entry name" value="SLC26A/SulP_fam"/>
</dbReference>
<evidence type="ECO:0000256" key="3">
    <source>
        <dbReference type="ARBA" id="ARBA00022989"/>
    </source>
</evidence>
<feature type="transmembrane region" description="Helical" evidence="5">
    <location>
        <begin position="332"/>
        <end position="352"/>
    </location>
</feature>
<feature type="transmembrane region" description="Helical" evidence="5">
    <location>
        <begin position="53"/>
        <end position="72"/>
    </location>
</feature>
<dbReference type="Gene3D" id="3.30.750.24">
    <property type="entry name" value="STAS domain"/>
    <property type="match status" value="1"/>
</dbReference>
<dbReference type="PANTHER" id="PTHR11814">
    <property type="entry name" value="SULFATE TRANSPORTER"/>
    <property type="match status" value="1"/>
</dbReference>
<feature type="transmembrane region" description="Helical" evidence="5">
    <location>
        <begin position="216"/>
        <end position="239"/>
    </location>
</feature>
<evidence type="ECO:0000259" key="6">
    <source>
        <dbReference type="PROSITE" id="PS50801"/>
    </source>
</evidence>
<feature type="transmembrane region" description="Helical" evidence="5">
    <location>
        <begin position="109"/>
        <end position="127"/>
    </location>
</feature>
<evidence type="ECO:0000256" key="1">
    <source>
        <dbReference type="ARBA" id="ARBA00004141"/>
    </source>
</evidence>
<sequence>MSRTTVASRRRPLLFPTLRGYQRGWLGADLLAGLSAGAVVIPQAMAYATIANLPVQVGLYTCMVPMLVYAMLGGSRAMSVSTTSTIATLTATTLVSAGVAAGSDDPVPDLMALTLMVGLLLLVCRLLRLGSLVENISKATIVGIQVGVGATVAVGQLPKLLGETSNFSGHGFIRSLVAVVEAVPGANPVTIALSAGSIVVLFLLKRFAPRVPGPLIVVAAGILLVAFAGLEGAGVELIPPVPQGFPPPSLPSFAHVPELIPGALAIAVMAFLESAAVARGIRKPGEPQIDSDQELFATGAANTVGSFFQVLPAAGGFSQSAVNQGAGARTQLATIVTVVLAVLVALFLGPVLSLLPQATLAALVFVAVISLIDVGSLVRFWRISRNDFWIAAATAFVGLTAGLLLAVVVGVLATFVVVLRELDRLRIDVAEPVDGVLPVRLMGPLYTANVVANENAVLAAAAAAEEAAADGAGIRAVALELTRLSATSITVLDTLADLDRELAATGVELRLAAVPEPGAVIARRTSWFAGLEAAGRVYPTLEAAVAVGARPAG</sequence>
<accession>A0A852X818</accession>
<dbReference type="Proteomes" id="UP000549066">
    <property type="component" value="Unassembled WGS sequence"/>
</dbReference>
<feature type="transmembrane region" description="Helical" evidence="5">
    <location>
        <begin position="185"/>
        <end position="204"/>
    </location>
</feature>
<organism evidence="7 8">
    <name type="scientific">Agromyces hippuratus</name>
    <dbReference type="NCBI Taxonomy" id="286438"/>
    <lineage>
        <taxon>Bacteria</taxon>
        <taxon>Bacillati</taxon>
        <taxon>Actinomycetota</taxon>
        <taxon>Actinomycetes</taxon>
        <taxon>Micrococcales</taxon>
        <taxon>Microbacteriaceae</taxon>
        <taxon>Agromyces</taxon>
    </lineage>
</organism>
<feature type="transmembrane region" description="Helical" evidence="5">
    <location>
        <begin position="259"/>
        <end position="278"/>
    </location>
</feature>
<reference evidence="7 8" key="1">
    <citation type="submission" date="2020-07" db="EMBL/GenBank/DDBJ databases">
        <title>Sequencing the genomes of 1000 actinobacteria strains.</title>
        <authorList>
            <person name="Klenk H.-P."/>
        </authorList>
    </citation>
    <scope>NUCLEOTIDE SEQUENCE [LARGE SCALE GENOMIC DNA]</scope>
    <source>
        <strain evidence="7 8">DSM 8598</strain>
    </source>
</reference>
<feature type="transmembrane region" description="Helical" evidence="5">
    <location>
        <begin position="358"/>
        <end position="381"/>
    </location>
</feature>
<dbReference type="InterPro" id="IPR002645">
    <property type="entry name" value="STAS_dom"/>
</dbReference>
<dbReference type="GO" id="GO:0055085">
    <property type="term" value="P:transmembrane transport"/>
    <property type="evidence" value="ECO:0007669"/>
    <property type="project" value="InterPro"/>
</dbReference>
<feature type="domain" description="STAS" evidence="6">
    <location>
        <begin position="426"/>
        <end position="548"/>
    </location>
</feature>
<keyword evidence="8" id="KW-1185">Reference proteome</keyword>
<dbReference type="PROSITE" id="PS50801">
    <property type="entry name" value="STAS"/>
    <property type="match status" value="1"/>
</dbReference>
<dbReference type="EMBL" id="JACCFI010000001">
    <property type="protein sequence ID" value="NYG22101.1"/>
    <property type="molecule type" value="Genomic_DNA"/>
</dbReference>
<comment type="subcellular location">
    <subcellularLocation>
        <location evidence="1">Membrane</location>
        <topology evidence="1">Multi-pass membrane protein</topology>
    </subcellularLocation>
</comment>
<dbReference type="RefSeq" id="WP_179551955.1">
    <property type="nucleotide sequence ID" value="NZ_JACCFI010000001.1"/>
</dbReference>
<keyword evidence="2 5" id="KW-0812">Transmembrane</keyword>
<evidence type="ECO:0000313" key="8">
    <source>
        <dbReference type="Proteomes" id="UP000549066"/>
    </source>
</evidence>
<feature type="transmembrane region" description="Helical" evidence="5">
    <location>
        <begin position="21"/>
        <end position="41"/>
    </location>
</feature>
<comment type="caution">
    <text evidence="7">The sequence shown here is derived from an EMBL/GenBank/DDBJ whole genome shotgun (WGS) entry which is preliminary data.</text>
</comment>
<evidence type="ECO:0000256" key="5">
    <source>
        <dbReference type="SAM" id="Phobius"/>
    </source>
</evidence>
<evidence type="ECO:0000256" key="2">
    <source>
        <dbReference type="ARBA" id="ARBA00022692"/>
    </source>
</evidence>